<sequence length="36" mass="4302">MRLRMADIDYFTFFRLLVGGMMNYKSSRYHLLNAIG</sequence>
<gene>
    <name evidence="1" type="ORF">XD72_0819</name>
    <name evidence="2" type="ORF">XE07_0804</name>
</gene>
<proteinExistence type="predicted"/>
<evidence type="ECO:0000313" key="2">
    <source>
        <dbReference type="EMBL" id="KUK96853.1"/>
    </source>
</evidence>
<protein>
    <submittedName>
        <fullName evidence="2">Uncharacterized protein</fullName>
    </submittedName>
</protein>
<name>A0A101IKQ2_9EURY</name>
<dbReference type="AlphaFoldDB" id="A0A101IKQ2"/>
<organism evidence="2 3">
    <name type="scientific">Methanothrix harundinacea</name>
    <dbReference type="NCBI Taxonomy" id="301375"/>
    <lineage>
        <taxon>Archaea</taxon>
        <taxon>Methanobacteriati</taxon>
        <taxon>Methanobacteriota</taxon>
        <taxon>Stenosarchaea group</taxon>
        <taxon>Methanomicrobia</taxon>
        <taxon>Methanotrichales</taxon>
        <taxon>Methanotrichaceae</taxon>
        <taxon>Methanothrix</taxon>
    </lineage>
</organism>
<dbReference type="PATRIC" id="fig|301375.6.peg.2110"/>
<accession>A0A101IKQ2</accession>
<evidence type="ECO:0000313" key="4">
    <source>
        <dbReference type="Proteomes" id="UP000057043"/>
    </source>
</evidence>
<dbReference type="Proteomes" id="UP000053961">
    <property type="component" value="Unassembled WGS sequence"/>
</dbReference>
<evidence type="ECO:0000313" key="3">
    <source>
        <dbReference type="Proteomes" id="UP000053961"/>
    </source>
</evidence>
<dbReference type="EMBL" id="LGFT01000015">
    <property type="protein sequence ID" value="KUK44784.1"/>
    <property type="molecule type" value="Genomic_DNA"/>
</dbReference>
<evidence type="ECO:0000313" key="1">
    <source>
        <dbReference type="EMBL" id="KUK44784.1"/>
    </source>
</evidence>
<reference evidence="3 4" key="2">
    <citation type="journal article" date="2015" name="MBio">
        <title>Genome-Resolved Metagenomic Analysis Reveals Roles for Candidate Phyla and Other Microbial Community Members in Biogeochemical Transformations in Oil Reservoirs.</title>
        <authorList>
            <person name="Hu P."/>
            <person name="Tom L."/>
            <person name="Singh A."/>
            <person name="Thomas B.C."/>
            <person name="Baker B.J."/>
            <person name="Piceno Y.M."/>
            <person name="Andersen G.L."/>
            <person name="Banfield J.F."/>
        </authorList>
    </citation>
    <scope>NUCLEOTIDE SEQUENCE [LARGE SCALE GENOMIC DNA]</scope>
    <source>
        <strain evidence="1">57_489</strain>
    </source>
</reference>
<dbReference type="Proteomes" id="UP000057043">
    <property type="component" value="Unassembled WGS sequence"/>
</dbReference>
<comment type="caution">
    <text evidence="2">The sequence shown here is derived from an EMBL/GenBank/DDBJ whole genome shotgun (WGS) entry which is preliminary data.</text>
</comment>
<dbReference type="EMBL" id="LGHB01000007">
    <property type="protein sequence ID" value="KUK96853.1"/>
    <property type="molecule type" value="Genomic_DNA"/>
</dbReference>
<reference evidence="2" key="1">
    <citation type="journal article" date="2015" name="MBio">
        <title>Genome-resolved metagenomic analysis reveals roles for candidate phyla and other microbial community members in biogeochemical transformations in oil reservoirs.</title>
        <authorList>
            <person name="Hu P."/>
            <person name="Tom L."/>
            <person name="Singh A."/>
            <person name="Thomas B.C."/>
            <person name="Baker B.J."/>
            <person name="Piceno Y.M."/>
            <person name="Andersen G.L."/>
            <person name="Banfield J.F."/>
        </authorList>
    </citation>
    <scope>NUCLEOTIDE SEQUENCE [LARGE SCALE GENOMIC DNA]</scope>
    <source>
        <strain evidence="2">56_747</strain>
    </source>
</reference>